<evidence type="ECO:0000256" key="6">
    <source>
        <dbReference type="ARBA" id="ARBA00022989"/>
    </source>
</evidence>
<feature type="transmembrane region" description="Helical" evidence="9">
    <location>
        <begin position="98"/>
        <end position="119"/>
    </location>
</feature>
<evidence type="ECO:0000256" key="4">
    <source>
        <dbReference type="ARBA" id="ARBA00022519"/>
    </source>
</evidence>
<dbReference type="Proteomes" id="UP001068379">
    <property type="component" value="Unassembled WGS sequence"/>
</dbReference>
<reference evidence="11" key="1">
    <citation type="submission" date="2022-12" db="EMBL/GenBank/DDBJ databases">
        <title>Bacterial isolates from different developmental stages of Nematostella vectensis.</title>
        <authorList>
            <person name="Fraune S."/>
        </authorList>
    </citation>
    <scope>NUCLEOTIDE SEQUENCE</scope>
    <source>
        <strain evidence="11">G21619-S1</strain>
    </source>
</reference>
<evidence type="ECO:0000256" key="9">
    <source>
        <dbReference type="RuleBase" id="RU369079"/>
    </source>
</evidence>
<evidence type="ECO:0000313" key="11">
    <source>
        <dbReference type="EMBL" id="MCZ4329567.1"/>
    </source>
</evidence>
<protein>
    <recommendedName>
        <fullName evidence="9">TRAP transporter small permease protein</fullName>
    </recommendedName>
</protein>
<comment type="subunit">
    <text evidence="9">The complex comprises the extracytoplasmic solute receptor protein and the two transmembrane proteins.</text>
</comment>
<proteinExistence type="inferred from homology"/>
<dbReference type="Pfam" id="PF04290">
    <property type="entry name" value="DctQ"/>
    <property type="match status" value="1"/>
</dbReference>
<accession>A0ABT4M2M5</accession>
<comment type="caution">
    <text evidence="11">The sequence shown here is derived from an EMBL/GenBank/DDBJ whole genome shotgun (WGS) entry which is preliminary data.</text>
</comment>
<feature type="transmembrane region" description="Helical" evidence="9">
    <location>
        <begin position="59"/>
        <end position="77"/>
    </location>
</feature>
<keyword evidence="5 9" id="KW-0812">Transmembrane</keyword>
<dbReference type="PANTHER" id="PTHR35011:SF10">
    <property type="entry name" value="TRAP TRANSPORTER SMALL PERMEASE PROTEIN"/>
    <property type="match status" value="1"/>
</dbReference>
<evidence type="ECO:0000256" key="8">
    <source>
        <dbReference type="ARBA" id="ARBA00038436"/>
    </source>
</evidence>
<sequence>MNTSDRYRALDGLLRKANALSRAAIWVAGGLTLASALYITGDVLARYFLGKPLGGADELSGYAFAISIAWALSFATLQRANIRIDALYQYLPPRVGAVFDWLALVVLGVFIVYWTRYAATVAGLSWDNQSTANTTFATPLWIPQILWVAGLLWLCVVLALMLLRSTIALVTGDLRTVRDICGVRSTQEEADAEAEAGKRLVEGDAP</sequence>
<evidence type="ECO:0000256" key="3">
    <source>
        <dbReference type="ARBA" id="ARBA00022475"/>
    </source>
</evidence>
<comment type="function">
    <text evidence="9">Part of the tripartite ATP-independent periplasmic (TRAP) transport system.</text>
</comment>
<evidence type="ECO:0000256" key="2">
    <source>
        <dbReference type="ARBA" id="ARBA00022448"/>
    </source>
</evidence>
<dbReference type="InterPro" id="IPR007387">
    <property type="entry name" value="TRAP_DctQ"/>
</dbReference>
<evidence type="ECO:0000259" key="10">
    <source>
        <dbReference type="Pfam" id="PF04290"/>
    </source>
</evidence>
<evidence type="ECO:0000256" key="1">
    <source>
        <dbReference type="ARBA" id="ARBA00004429"/>
    </source>
</evidence>
<keyword evidence="4 9" id="KW-0997">Cell inner membrane</keyword>
<gene>
    <name evidence="11" type="ORF">O4H32_06330</name>
</gene>
<dbReference type="RefSeq" id="WP_269357697.1">
    <property type="nucleotide sequence ID" value="NZ_JAPWHE010000003.1"/>
</dbReference>
<keyword evidence="2 9" id="KW-0813">Transport</keyword>
<evidence type="ECO:0000313" key="12">
    <source>
        <dbReference type="Proteomes" id="UP001068379"/>
    </source>
</evidence>
<evidence type="ECO:0000256" key="7">
    <source>
        <dbReference type="ARBA" id="ARBA00023136"/>
    </source>
</evidence>
<dbReference type="PANTHER" id="PTHR35011">
    <property type="entry name" value="2,3-DIKETO-L-GULONATE TRAP TRANSPORTER SMALL PERMEASE PROTEIN YIAM"/>
    <property type="match status" value="1"/>
</dbReference>
<name>A0ABT4M2M5_9BURK</name>
<comment type="similarity">
    <text evidence="8 9">Belongs to the TRAP transporter small permease family.</text>
</comment>
<keyword evidence="3" id="KW-1003">Cell membrane</keyword>
<dbReference type="InterPro" id="IPR055348">
    <property type="entry name" value="DctQ"/>
</dbReference>
<keyword evidence="12" id="KW-1185">Reference proteome</keyword>
<keyword evidence="6 9" id="KW-1133">Transmembrane helix</keyword>
<feature type="domain" description="Tripartite ATP-independent periplasmic transporters DctQ component" evidence="10">
    <location>
        <begin position="37"/>
        <end position="165"/>
    </location>
</feature>
<organism evidence="11 12">
    <name type="scientific">Castellaniella denitrificans</name>
    <dbReference type="NCBI Taxonomy" id="56119"/>
    <lineage>
        <taxon>Bacteria</taxon>
        <taxon>Pseudomonadati</taxon>
        <taxon>Pseudomonadota</taxon>
        <taxon>Betaproteobacteria</taxon>
        <taxon>Burkholderiales</taxon>
        <taxon>Alcaligenaceae</taxon>
        <taxon>Castellaniella</taxon>
    </lineage>
</organism>
<comment type="subcellular location">
    <subcellularLocation>
        <location evidence="1 9">Cell inner membrane</location>
        <topology evidence="1 9">Multi-pass membrane protein</topology>
    </subcellularLocation>
</comment>
<feature type="transmembrane region" description="Helical" evidence="9">
    <location>
        <begin position="20"/>
        <end position="39"/>
    </location>
</feature>
<dbReference type="EMBL" id="JAPWHE010000003">
    <property type="protein sequence ID" value="MCZ4329567.1"/>
    <property type="molecule type" value="Genomic_DNA"/>
</dbReference>
<feature type="transmembrane region" description="Helical" evidence="9">
    <location>
        <begin position="139"/>
        <end position="163"/>
    </location>
</feature>
<evidence type="ECO:0000256" key="5">
    <source>
        <dbReference type="ARBA" id="ARBA00022692"/>
    </source>
</evidence>
<keyword evidence="7 9" id="KW-0472">Membrane</keyword>